<keyword evidence="2" id="KW-0812">Transmembrane</keyword>
<feature type="compositionally biased region" description="Polar residues" evidence="1">
    <location>
        <begin position="1"/>
        <end position="23"/>
    </location>
</feature>
<evidence type="ECO:0000313" key="4">
    <source>
        <dbReference type="Proteomes" id="UP000235371"/>
    </source>
</evidence>
<gene>
    <name evidence="3" type="ORF">K444DRAFT_690029</name>
</gene>
<accession>A0A2J6TWP0</accession>
<sequence length="296" mass="34557">MQRNTWPSSKQAGLLTSKSTSDRTIPPSPKTIYILLFTIQQDEWPNAIKLLHSPVPIEPQLGSGPSITIDFYNKQTQALKITMYFVLAIWVLLILYELFIAFNRLYFYDTQKEVKRHQDDTVKAIELEILTHREQENRVEAKKRCLVAVAEMSRRRGREISWTLWGGGGVASYVAFWGPAVVEEVTQSFDDAVLVKVNPVAEKYKTIETEKELFMEKAHDQNWEFVRQEEKKNNIVRLAEEEWKNVKEARENSGKGVKNGWLFFKEEESNAVELSEEEWKIIHDTREKNTKRGWFS</sequence>
<dbReference type="EMBL" id="KZ613740">
    <property type="protein sequence ID" value="PMD67401.1"/>
    <property type="molecule type" value="Genomic_DNA"/>
</dbReference>
<keyword evidence="4" id="KW-1185">Reference proteome</keyword>
<protein>
    <submittedName>
        <fullName evidence="3">Uncharacterized protein</fullName>
    </submittedName>
</protein>
<feature type="transmembrane region" description="Helical" evidence="2">
    <location>
        <begin position="81"/>
        <end position="102"/>
    </location>
</feature>
<evidence type="ECO:0000313" key="3">
    <source>
        <dbReference type="EMBL" id="PMD67401.1"/>
    </source>
</evidence>
<keyword evidence="2" id="KW-0472">Membrane</keyword>
<feature type="region of interest" description="Disordered" evidence="1">
    <location>
        <begin position="1"/>
        <end position="24"/>
    </location>
</feature>
<dbReference type="RefSeq" id="XP_024744305.1">
    <property type="nucleotide sequence ID" value="XM_024887756.1"/>
</dbReference>
<dbReference type="InParanoid" id="A0A2J6TWP0"/>
<evidence type="ECO:0000256" key="2">
    <source>
        <dbReference type="SAM" id="Phobius"/>
    </source>
</evidence>
<proteinExistence type="predicted"/>
<dbReference type="Proteomes" id="UP000235371">
    <property type="component" value="Unassembled WGS sequence"/>
</dbReference>
<dbReference type="AlphaFoldDB" id="A0A2J6TWP0"/>
<evidence type="ECO:0000256" key="1">
    <source>
        <dbReference type="SAM" id="MobiDB-lite"/>
    </source>
</evidence>
<reference evidence="3" key="1">
    <citation type="submission" date="2016-04" db="EMBL/GenBank/DDBJ databases">
        <title>A degradative enzymes factory behind the ericoid mycorrhizal symbiosis.</title>
        <authorList>
            <consortium name="DOE Joint Genome Institute"/>
            <person name="Martino E."/>
            <person name="Morin E."/>
            <person name="Grelet G."/>
            <person name="Kuo A."/>
            <person name="Kohler A."/>
            <person name="Daghino S."/>
            <person name="Barry K."/>
            <person name="Choi C."/>
            <person name="Cichocki N."/>
            <person name="Clum A."/>
            <person name="Copeland A."/>
            <person name="Hainaut M."/>
            <person name="Haridas S."/>
            <person name="Labutti K."/>
            <person name="Lindquist E."/>
            <person name="Lipzen A."/>
            <person name="Khouja H.-R."/>
            <person name="Murat C."/>
            <person name="Ohm R."/>
            <person name="Olson A."/>
            <person name="Spatafora J."/>
            <person name="Veneault-Fourrey C."/>
            <person name="Henrissat B."/>
            <person name="Grigoriev I."/>
            <person name="Martin F."/>
            <person name="Perotto S."/>
        </authorList>
    </citation>
    <scope>NUCLEOTIDE SEQUENCE [LARGE SCALE GENOMIC DNA]</scope>
    <source>
        <strain evidence="3">E</strain>
    </source>
</reference>
<name>A0A2J6TWP0_9HELO</name>
<keyword evidence="2" id="KW-1133">Transmembrane helix</keyword>
<dbReference type="GeneID" id="36595832"/>
<organism evidence="3 4">
    <name type="scientific">Hyaloscypha bicolor E</name>
    <dbReference type="NCBI Taxonomy" id="1095630"/>
    <lineage>
        <taxon>Eukaryota</taxon>
        <taxon>Fungi</taxon>
        <taxon>Dikarya</taxon>
        <taxon>Ascomycota</taxon>
        <taxon>Pezizomycotina</taxon>
        <taxon>Leotiomycetes</taxon>
        <taxon>Helotiales</taxon>
        <taxon>Hyaloscyphaceae</taxon>
        <taxon>Hyaloscypha</taxon>
        <taxon>Hyaloscypha bicolor</taxon>
    </lineage>
</organism>